<accession>A0A445MVP8</accession>
<evidence type="ECO:0000256" key="1">
    <source>
        <dbReference type="SAM" id="MobiDB-lite"/>
    </source>
</evidence>
<proteinExistence type="predicted"/>
<gene>
    <name evidence="2" type="ORF">PITCH_A190122</name>
</gene>
<name>A0A445MVP8_9BACT</name>
<organism evidence="2">
    <name type="scientific">uncultured Desulfobacterium sp</name>
    <dbReference type="NCBI Taxonomy" id="201089"/>
    <lineage>
        <taxon>Bacteria</taxon>
        <taxon>Pseudomonadati</taxon>
        <taxon>Thermodesulfobacteriota</taxon>
        <taxon>Desulfobacteria</taxon>
        <taxon>Desulfobacterales</taxon>
        <taxon>Desulfobacteriaceae</taxon>
        <taxon>Desulfobacterium</taxon>
        <taxon>environmental samples</taxon>
    </lineage>
</organism>
<protein>
    <submittedName>
        <fullName evidence="2">Uncharacterized protein</fullName>
    </submittedName>
</protein>
<sequence>MLNEFIEINPMLKALGCDLGESHPSFKRCPKKKGFIIFLDQTGHIEDVDIPAFGLESVYRWQKGKKDPAFPVFNARAFFEVTCDPSLIPTCVSVALKEKDTKKSKKKVEASSQAEHIEKRNIDEHKLQAFIAGCSDLWKEDLTLIGRSLNELPFELLRVLEEAEEKPESFMAFKDLVKRAGLCHPEKFCEEARKIFINKLLDTGKKEFAEGLFALKKKGKKGRGKEHGRDFLYLLTIKDWDKPEYGKERFPPYHSIFQSWMARIFEQHGNESCKPIGKKDAFGLDMAGAEDHYDDVNAAGLGQIKLFAANEDIPCLKRYGLEGVDLFPAGRNARETGRKSLEYILDQQREGTTWRSLRKYENRNAVAFAYCTRLTNAKVIQIFDDDDISGQDNIYISEEATKTALKTLEGIVGIEPAAEIVIGIIAALDKGNVKVLASRRYPLTRYISGAVRWQKGCVNIPDVVLPWLQKKDNLIRGALSVYPTRVIWLLNSAWRQNGEMITRKKVPISKRFISSDALDFLFESDGTIRDRVDAGLENIVEKSVQTLIMAKLTTVINQSRKGEKLKFNNSVYLHMLPTLYGLLLYKKGIRKEAYMKEEVFYLGRFFAVVDKLHIQYSLDVRNGEVPVRLIGNDHVSLALQNPLEAFISLGHRLEHPYISWAKRVSPDTIPRRAAKNCLKDIAALTNRLTGTEIPNEIDNAGKAKLILGYLSYGAKDEEAEQDNSNIDSEYNNKEGKDHE</sequence>
<evidence type="ECO:0000313" key="2">
    <source>
        <dbReference type="EMBL" id="SPD73546.1"/>
    </source>
</evidence>
<dbReference type="EMBL" id="OJIN01000101">
    <property type="protein sequence ID" value="SPD73546.1"/>
    <property type="molecule type" value="Genomic_DNA"/>
</dbReference>
<feature type="region of interest" description="Disordered" evidence="1">
    <location>
        <begin position="717"/>
        <end position="739"/>
    </location>
</feature>
<dbReference type="AlphaFoldDB" id="A0A445MVP8"/>
<reference evidence="2" key="1">
    <citation type="submission" date="2018-01" db="EMBL/GenBank/DDBJ databases">
        <authorList>
            <person name="Regsiter A."/>
            <person name="William W."/>
        </authorList>
    </citation>
    <scope>NUCLEOTIDE SEQUENCE</scope>
    <source>
        <strain evidence="2">TRIP AH-1</strain>
    </source>
</reference>
<feature type="compositionally biased region" description="Basic and acidic residues" evidence="1">
    <location>
        <begin position="730"/>
        <end position="739"/>
    </location>
</feature>